<accession>X1TBU3</accession>
<comment type="caution">
    <text evidence="2">The sequence shown here is derived from an EMBL/GenBank/DDBJ whole genome shotgun (WGS) entry which is preliminary data.</text>
</comment>
<dbReference type="AlphaFoldDB" id="X1TBU3"/>
<protein>
    <recommendedName>
        <fullName evidence="1">Right handed beta helix domain-containing protein</fullName>
    </recommendedName>
</protein>
<organism evidence="2">
    <name type="scientific">marine sediment metagenome</name>
    <dbReference type="NCBI Taxonomy" id="412755"/>
    <lineage>
        <taxon>unclassified sequences</taxon>
        <taxon>metagenomes</taxon>
        <taxon>ecological metagenomes</taxon>
    </lineage>
</organism>
<feature type="domain" description="Right handed beta helix" evidence="1">
    <location>
        <begin position="14"/>
        <end position="151"/>
    </location>
</feature>
<evidence type="ECO:0000313" key="2">
    <source>
        <dbReference type="EMBL" id="GAI85030.1"/>
    </source>
</evidence>
<name>X1TBU3_9ZZZZ</name>
<proteinExistence type="predicted"/>
<sequence length="172" mass="18847">SGDPDEQMYNVYDNLQCWDNGSHGIVIGYQRSGVLSNSFASGNGAIGIWVYDVEDFNVHDCSTTLNDEEGLHILNLDNINFTNVIAKNNNVSDTDNIGGIIIENSSGIRFTSCQSYDDRDTPLQAYGIELTSANTNISLVNCKLTPNKEGEIYNPAGVVLTVITEKKKLSKF</sequence>
<dbReference type="InterPro" id="IPR012334">
    <property type="entry name" value="Pectin_lyas_fold"/>
</dbReference>
<feature type="non-terminal residue" evidence="2">
    <location>
        <position position="1"/>
    </location>
</feature>
<dbReference type="InterPro" id="IPR011050">
    <property type="entry name" value="Pectin_lyase_fold/virulence"/>
</dbReference>
<dbReference type="InterPro" id="IPR039448">
    <property type="entry name" value="Beta_helix"/>
</dbReference>
<dbReference type="Gene3D" id="2.160.20.10">
    <property type="entry name" value="Single-stranded right-handed beta-helix, Pectin lyase-like"/>
    <property type="match status" value="1"/>
</dbReference>
<gene>
    <name evidence="2" type="ORF">S12H4_17407</name>
</gene>
<dbReference type="SUPFAM" id="SSF51126">
    <property type="entry name" value="Pectin lyase-like"/>
    <property type="match status" value="1"/>
</dbReference>
<evidence type="ECO:0000259" key="1">
    <source>
        <dbReference type="Pfam" id="PF13229"/>
    </source>
</evidence>
<dbReference type="EMBL" id="BARW01008504">
    <property type="protein sequence ID" value="GAI85030.1"/>
    <property type="molecule type" value="Genomic_DNA"/>
</dbReference>
<reference evidence="2" key="1">
    <citation type="journal article" date="2014" name="Front. Microbiol.">
        <title>High frequency of phylogenetically diverse reductive dehalogenase-homologous genes in deep subseafloor sedimentary metagenomes.</title>
        <authorList>
            <person name="Kawai M."/>
            <person name="Futagami T."/>
            <person name="Toyoda A."/>
            <person name="Takaki Y."/>
            <person name="Nishi S."/>
            <person name="Hori S."/>
            <person name="Arai W."/>
            <person name="Tsubouchi T."/>
            <person name="Morono Y."/>
            <person name="Uchiyama I."/>
            <person name="Ito T."/>
            <person name="Fujiyama A."/>
            <person name="Inagaki F."/>
            <person name="Takami H."/>
        </authorList>
    </citation>
    <scope>NUCLEOTIDE SEQUENCE</scope>
    <source>
        <strain evidence="2">Expedition CK06-06</strain>
    </source>
</reference>
<dbReference type="Pfam" id="PF13229">
    <property type="entry name" value="Beta_helix"/>
    <property type="match status" value="1"/>
</dbReference>